<dbReference type="InterPro" id="IPR010935">
    <property type="entry name" value="SMC_hinge"/>
</dbReference>
<keyword evidence="10" id="KW-0539">Nucleus</keyword>
<gene>
    <name evidence="15" type="ORF">RFI_15719</name>
</gene>
<comment type="caution">
    <text evidence="15">The sequence shown here is derived from an EMBL/GenBank/DDBJ whole genome shotgun (WGS) entry which is preliminary data.</text>
</comment>
<feature type="coiled-coil region" evidence="12">
    <location>
        <begin position="130"/>
        <end position="238"/>
    </location>
</feature>
<evidence type="ECO:0000256" key="3">
    <source>
        <dbReference type="ARBA" id="ARBA00018693"/>
    </source>
</evidence>
<dbReference type="SUPFAM" id="SSF52540">
    <property type="entry name" value="P-loop containing nucleoside triphosphate hydrolases"/>
    <property type="match status" value="1"/>
</dbReference>
<dbReference type="GO" id="GO:0007076">
    <property type="term" value="P:mitotic chromosome condensation"/>
    <property type="evidence" value="ECO:0007669"/>
    <property type="project" value="TreeGrafter"/>
</dbReference>
<keyword evidence="7" id="KW-0067">ATP-binding</keyword>
<dbReference type="Pfam" id="PF06470">
    <property type="entry name" value="SMC_hinge"/>
    <property type="match status" value="1"/>
</dbReference>
<dbReference type="GO" id="GO:0016887">
    <property type="term" value="F:ATP hydrolysis activity"/>
    <property type="evidence" value="ECO:0007669"/>
    <property type="project" value="InterPro"/>
</dbReference>
<evidence type="ECO:0000256" key="2">
    <source>
        <dbReference type="ARBA" id="ARBA00006005"/>
    </source>
</evidence>
<evidence type="ECO:0000313" key="16">
    <source>
        <dbReference type="Proteomes" id="UP000023152"/>
    </source>
</evidence>
<feature type="coiled-coil region" evidence="12">
    <location>
        <begin position="74"/>
        <end position="101"/>
    </location>
</feature>
<dbReference type="Gene3D" id="3.40.50.300">
    <property type="entry name" value="P-loop containing nucleotide triphosphate hydrolases"/>
    <property type="match status" value="1"/>
</dbReference>
<evidence type="ECO:0000256" key="1">
    <source>
        <dbReference type="ARBA" id="ARBA00004123"/>
    </source>
</evidence>
<evidence type="ECO:0000256" key="9">
    <source>
        <dbReference type="ARBA" id="ARBA00023067"/>
    </source>
</evidence>
<evidence type="ECO:0000256" key="5">
    <source>
        <dbReference type="ARBA" id="ARBA00022741"/>
    </source>
</evidence>
<proteinExistence type="inferred from homology"/>
<dbReference type="PIRSF" id="PIRSF005719">
    <property type="entry name" value="SMC"/>
    <property type="match status" value="1"/>
</dbReference>
<dbReference type="InterPro" id="IPR036277">
    <property type="entry name" value="SMC_hinge_sf"/>
</dbReference>
<evidence type="ECO:0000256" key="6">
    <source>
        <dbReference type="ARBA" id="ARBA00022776"/>
    </source>
</evidence>
<accession>X6N861</accession>
<comment type="subcellular location">
    <subcellularLocation>
        <location evidence="1">Nucleus</location>
    </subcellularLocation>
</comment>
<dbReference type="Gene3D" id="3.30.70.1620">
    <property type="match status" value="1"/>
</dbReference>
<dbReference type="Gene3D" id="1.20.1060.20">
    <property type="match status" value="1"/>
</dbReference>
<dbReference type="GO" id="GO:0005634">
    <property type="term" value="C:nucleus"/>
    <property type="evidence" value="ECO:0007669"/>
    <property type="project" value="UniProtKB-SubCell"/>
</dbReference>
<evidence type="ECO:0000256" key="12">
    <source>
        <dbReference type="SAM" id="Coils"/>
    </source>
</evidence>
<keyword evidence="5" id="KW-0547">Nucleotide-binding</keyword>
<evidence type="ECO:0000256" key="8">
    <source>
        <dbReference type="ARBA" id="ARBA00023054"/>
    </source>
</evidence>
<evidence type="ECO:0000313" key="15">
    <source>
        <dbReference type="EMBL" id="ETO21487.1"/>
    </source>
</evidence>
<sequence length="1122" mass="130175">MVDTQTERNEWDQQDSSLRERFKHLNDEYKRISANLNNVKIFHAFISPATLKNFADKWKVKPQKNYCFQLTDQIKESQSTVENNEKQIPLLEKEVKKIRGNDVPFGQQIQPIREAMEKKQRQLIPKKDKQNEIQQQLDGVIDDIKSIEQKRYKAQDRKKELIDRIAQVETEIKEKVSMFVIEFEGKQKEFTVAEREKQEISQLCTELERQDQQLSKALSEAQIRATDMKQNFDRQRNRHGIIAALLDAQSKGHLSGIIGRIGDLGSIDGEFDIAASTAASAQLNHILVEKTSHAQKAVEYLKLGFCFPWHIVQRVLDYVHVNAKKIGSFDICNFGKQKEQLQNRLHAIETPEKAPRVFDLVKVQKPEYRYAFYYAFRDTLVAENMDQATRLAFQAGQRWRVVTKQGQLIEPVGTMSGGGNKPFSGLMSNKAVEEEEITINRVQELEKQVADLTNKCQDIRNRRRTEQNKLLQLEKDIDKMKLALRKMKMNLNSLVQSRTDLKEQLTLVTNETGELSNEDQEKLAQLQQDQEKIGNNLNKAQNDCQSLEAEIEQMEQQILDSGGSELRNQKNITDCLRSDLESKNCQITKMKVEIEKCRKKIVTNRKKQEEIEEELKKTKEEKEQIRSKRQELVERGLESLNRFKQKESEYKETEEHFKSLEEVVKTKEEKLTGLAKQVLAVKEKCKEYNAEEENTKARISKLSKEWEALAKRHENHKIEYLGEDTREENVAIDSGKGKQSNSAEPMEVDPETVKHPNDDSNTDTDTDNDVKMKDVSEVKEEKQEVEETVHPWSKSSLDTKEYLNPTYIYKLVYLSFEQLSQILREHTIEQIDEEMVELNQTTTNSKVNLSAIEAYRTKDEDYVRRLHDLQNYKEQRDAKRKEYENLKKERHVNREGVNNKLCNNIQHKIRHTMFMNGFQLITTKLKEMYRMLTCGGDAELELVDSIDPFSEGVSFSVRPPKKSWKNISNLSGGEKTLSSMALVFALHQYKPTPLYFMDEIDAALDFKNVSIVANYVKSRTKDAQFVVISLRNNMFELANQLVGIYKTHDCSKSITIDPKRFHLPFMNQNENGSNPLTQPPVATTQIVSTPRSGAQKSFTTPYAKLKCNILFFSFFLLIKLFD</sequence>
<dbReference type="SMART" id="SM00968">
    <property type="entry name" value="SMC_hinge"/>
    <property type="match status" value="1"/>
</dbReference>
<dbReference type="InterPro" id="IPR024704">
    <property type="entry name" value="SMC"/>
</dbReference>
<keyword evidence="6" id="KW-0498">Mitosis</keyword>
<protein>
    <recommendedName>
        <fullName evidence="3">Structural maintenance of chromosomes protein 4</fullName>
    </recommendedName>
</protein>
<dbReference type="EMBL" id="ASPP01011571">
    <property type="protein sequence ID" value="ETO21487.1"/>
    <property type="molecule type" value="Genomic_DNA"/>
</dbReference>
<dbReference type="OMA" id="PIMENEY"/>
<comment type="similarity">
    <text evidence="2">Belongs to the SMC family. SMC4 subfamily.</text>
</comment>
<dbReference type="FunFam" id="3.40.50.300:FF:000481">
    <property type="entry name" value="Structural maintenance of chromosomes 4"/>
    <property type="match status" value="1"/>
</dbReference>
<evidence type="ECO:0000256" key="10">
    <source>
        <dbReference type="ARBA" id="ARBA00023242"/>
    </source>
</evidence>
<evidence type="ECO:0000256" key="4">
    <source>
        <dbReference type="ARBA" id="ARBA00022618"/>
    </source>
</evidence>
<evidence type="ECO:0000256" key="13">
    <source>
        <dbReference type="SAM" id="MobiDB-lite"/>
    </source>
</evidence>
<dbReference type="PANTHER" id="PTHR18937">
    <property type="entry name" value="STRUCTURAL MAINTENANCE OF CHROMOSOMES SMC FAMILY MEMBER"/>
    <property type="match status" value="1"/>
</dbReference>
<dbReference type="InterPro" id="IPR003395">
    <property type="entry name" value="RecF/RecN/SMC_N"/>
</dbReference>
<name>X6N861_RETFI</name>
<feature type="coiled-coil region" evidence="12">
    <location>
        <begin position="435"/>
        <end position="705"/>
    </location>
</feature>
<dbReference type="PANTHER" id="PTHR18937:SF172">
    <property type="entry name" value="STRUCTURAL MAINTENANCE OF CHROMOSOMES PROTEIN"/>
    <property type="match status" value="1"/>
</dbReference>
<dbReference type="OrthoDB" id="5575062at2759"/>
<keyword evidence="9" id="KW-0226">DNA condensation</keyword>
<dbReference type="AlphaFoldDB" id="X6N861"/>
<evidence type="ECO:0000256" key="11">
    <source>
        <dbReference type="ARBA" id="ARBA00023306"/>
    </source>
</evidence>
<organism evidence="15 16">
    <name type="scientific">Reticulomyxa filosa</name>
    <dbReference type="NCBI Taxonomy" id="46433"/>
    <lineage>
        <taxon>Eukaryota</taxon>
        <taxon>Sar</taxon>
        <taxon>Rhizaria</taxon>
        <taxon>Retaria</taxon>
        <taxon>Foraminifera</taxon>
        <taxon>Monothalamids</taxon>
        <taxon>Reticulomyxidae</taxon>
        <taxon>Reticulomyxa</taxon>
    </lineage>
</organism>
<keyword evidence="16" id="KW-1185">Reference proteome</keyword>
<dbReference type="GO" id="GO:0051301">
    <property type="term" value="P:cell division"/>
    <property type="evidence" value="ECO:0007669"/>
    <property type="project" value="UniProtKB-KW"/>
</dbReference>
<dbReference type="Proteomes" id="UP000023152">
    <property type="component" value="Unassembled WGS sequence"/>
</dbReference>
<keyword evidence="8 12" id="KW-0175">Coiled coil</keyword>
<dbReference type="GO" id="GO:0005524">
    <property type="term" value="F:ATP binding"/>
    <property type="evidence" value="ECO:0007669"/>
    <property type="project" value="UniProtKB-KW"/>
</dbReference>
<feature type="region of interest" description="Disordered" evidence="13">
    <location>
        <begin position="732"/>
        <end position="769"/>
    </location>
</feature>
<dbReference type="InterPro" id="IPR027417">
    <property type="entry name" value="P-loop_NTPase"/>
</dbReference>
<keyword evidence="4" id="KW-0132">Cell division</keyword>
<dbReference type="SUPFAM" id="SSF75553">
    <property type="entry name" value="Smc hinge domain"/>
    <property type="match status" value="1"/>
</dbReference>
<evidence type="ECO:0000259" key="14">
    <source>
        <dbReference type="SMART" id="SM00968"/>
    </source>
</evidence>
<evidence type="ECO:0000256" key="7">
    <source>
        <dbReference type="ARBA" id="ARBA00022840"/>
    </source>
</evidence>
<keyword evidence="11" id="KW-0131">Cell cycle</keyword>
<reference evidence="15 16" key="1">
    <citation type="journal article" date="2013" name="Curr. Biol.">
        <title>The Genome of the Foraminiferan Reticulomyxa filosa.</title>
        <authorList>
            <person name="Glockner G."/>
            <person name="Hulsmann N."/>
            <person name="Schleicher M."/>
            <person name="Noegel A.A."/>
            <person name="Eichinger L."/>
            <person name="Gallinger C."/>
            <person name="Pawlowski J."/>
            <person name="Sierra R."/>
            <person name="Euteneuer U."/>
            <person name="Pillet L."/>
            <person name="Moustafa A."/>
            <person name="Platzer M."/>
            <person name="Groth M."/>
            <person name="Szafranski K."/>
            <person name="Schliwa M."/>
        </authorList>
    </citation>
    <scope>NUCLEOTIDE SEQUENCE [LARGE SCALE GENOMIC DNA]</scope>
</reference>
<feature type="domain" description="SMC hinge" evidence="14">
    <location>
        <begin position="255"/>
        <end position="392"/>
    </location>
</feature>
<dbReference type="Pfam" id="PF02463">
    <property type="entry name" value="SMC_N"/>
    <property type="match status" value="1"/>
</dbReference>
<dbReference type="GO" id="GO:0000796">
    <property type="term" value="C:condensin complex"/>
    <property type="evidence" value="ECO:0007669"/>
    <property type="project" value="TreeGrafter"/>
</dbReference>